<organism evidence="1 2">
    <name type="scientific">Shiella aurantiaca</name>
    <dbReference type="NCBI Taxonomy" id="3058365"/>
    <lineage>
        <taxon>Bacteria</taxon>
        <taxon>Pseudomonadati</taxon>
        <taxon>Bacteroidota</taxon>
        <taxon>Cytophagia</taxon>
        <taxon>Cytophagales</taxon>
        <taxon>Shiellaceae</taxon>
        <taxon>Shiella</taxon>
    </lineage>
</organism>
<gene>
    <name evidence="1" type="ORF">QWY31_02850</name>
</gene>
<evidence type="ECO:0000313" key="1">
    <source>
        <dbReference type="EMBL" id="MDN4164420.1"/>
    </source>
</evidence>
<evidence type="ECO:0008006" key="3">
    <source>
        <dbReference type="Google" id="ProtNLM"/>
    </source>
</evidence>
<dbReference type="InterPro" id="IPR013321">
    <property type="entry name" value="Arc_rbn_hlx_hlx"/>
</dbReference>
<reference evidence="1" key="1">
    <citation type="submission" date="2023-06" db="EMBL/GenBank/DDBJ databases">
        <title>Cytophagales bacterium Strain LB-30, isolated from soil.</title>
        <authorList>
            <person name="Liu B."/>
        </authorList>
    </citation>
    <scope>NUCLEOTIDE SEQUENCE</scope>
    <source>
        <strain evidence="1">LB-30</strain>
    </source>
</reference>
<dbReference type="Gene3D" id="1.10.1220.10">
    <property type="entry name" value="Met repressor-like"/>
    <property type="match status" value="1"/>
</dbReference>
<keyword evidence="2" id="KW-1185">Reference proteome</keyword>
<name>A0ABT8F1Z4_9BACT</name>
<sequence>MKNLSLKLEDDIFQETEKILSKVNMNRNRYINEAIEFYNRLHKRRLLAKQLSKESQLVAKDSLDVLAEFERLNEED</sequence>
<dbReference type="EMBL" id="JAUHJS010000001">
    <property type="protein sequence ID" value="MDN4164420.1"/>
    <property type="molecule type" value="Genomic_DNA"/>
</dbReference>
<proteinExistence type="predicted"/>
<evidence type="ECO:0000313" key="2">
    <source>
        <dbReference type="Proteomes" id="UP001168552"/>
    </source>
</evidence>
<dbReference type="Proteomes" id="UP001168552">
    <property type="component" value="Unassembled WGS sequence"/>
</dbReference>
<comment type="caution">
    <text evidence="1">The sequence shown here is derived from an EMBL/GenBank/DDBJ whole genome shotgun (WGS) entry which is preliminary data.</text>
</comment>
<protein>
    <recommendedName>
        <fullName evidence="3">CopG family transcriptional regulator</fullName>
    </recommendedName>
</protein>
<dbReference type="RefSeq" id="WP_320002945.1">
    <property type="nucleotide sequence ID" value="NZ_JAUHJS010000001.1"/>
</dbReference>
<accession>A0ABT8F1Z4</accession>